<evidence type="ECO:0008006" key="3">
    <source>
        <dbReference type="Google" id="ProtNLM"/>
    </source>
</evidence>
<dbReference type="Proteomes" id="UP000235786">
    <property type="component" value="Unassembled WGS sequence"/>
</dbReference>
<accession>A0A2J6RFY5</accession>
<protein>
    <recommendedName>
        <fullName evidence="3">C2H2-type domain-containing protein</fullName>
    </recommendedName>
</protein>
<dbReference type="EMBL" id="KZ613949">
    <property type="protein sequence ID" value="PMD37410.1"/>
    <property type="molecule type" value="Genomic_DNA"/>
</dbReference>
<feature type="non-terminal residue" evidence="1">
    <location>
        <position position="504"/>
    </location>
</feature>
<evidence type="ECO:0000313" key="1">
    <source>
        <dbReference type="EMBL" id="PMD37410.1"/>
    </source>
</evidence>
<dbReference type="PANTHER" id="PTHR35391">
    <property type="entry name" value="C2H2-TYPE DOMAIN-CONTAINING PROTEIN-RELATED"/>
    <property type="match status" value="1"/>
</dbReference>
<dbReference type="AlphaFoldDB" id="A0A2J6RFY5"/>
<proteinExistence type="predicted"/>
<gene>
    <name evidence="1" type="ORF">L207DRAFT_432334</name>
</gene>
<name>A0A2J6RFY5_HYAVF</name>
<keyword evidence="2" id="KW-1185">Reference proteome</keyword>
<dbReference type="OrthoDB" id="20872at2759"/>
<reference evidence="1 2" key="1">
    <citation type="submission" date="2016-04" db="EMBL/GenBank/DDBJ databases">
        <title>A degradative enzymes factory behind the ericoid mycorrhizal symbiosis.</title>
        <authorList>
            <consortium name="DOE Joint Genome Institute"/>
            <person name="Martino E."/>
            <person name="Morin E."/>
            <person name="Grelet G."/>
            <person name="Kuo A."/>
            <person name="Kohler A."/>
            <person name="Daghino S."/>
            <person name="Barry K."/>
            <person name="Choi C."/>
            <person name="Cichocki N."/>
            <person name="Clum A."/>
            <person name="Copeland A."/>
            <person name="Hainaut M."/>
            <person name="Haridas S."/>
            <person name="Labutti K."/>
            <person name="Lindquist E."/>
            <person name="Lipzen A."/>
            <person name="Khouja H.-R."/>
            <person name="Murat C."/>
            <person name="Ohm R."/>
            <person name="Olson A."/>
            <person name="Spatafora J."/>
            <person name="Veneault-Fourrey C."/>
            <person name="Henrissat B."/>
            <person name="Grigoriev I."/>
            <person name="Martin F."/>
            <person name="Perotto S."/>
        </authorList>
    </citation>
    <scope>NUCLEOTIDE SEQUENCE [LARGE SCALE GENOMIC DNA]</scope>
    <source>
        <strain evidence="1 2">F</strain>
    </source>
</reference>
<dbReference type="PANTHER" id="PTHR35391:SF7">
    <property type="entry name" value="C2H2-TYPE DOMAIN-CONTAINING PROTEIN"/>
    <property type="match status" value="1"/>
</dbReference>
<sequence length="504" mass="57454">MAAPGEQLPRTIASGAKQCFHSFQQCLQQSASMHSRGLTLVEDQLARFSVWTANIGIFGPGRASMDHRLREVPDVQDIVAGILEVLDDRIRNCSAVLKTLKFSHPEKSEVAEALQNDILDRSIREIANEISLLHRLSNTIRRTSKSSQNIKATKSFQIKDDEGNNVEKSLETHFAFYLRDLFPGINEVIRQRLASTMLLRRKRILYRRSRYGQAHIELKKKISQPKVTLPLIQPQTSNTVEELHMSAKSIMQSVAVTTTTLDFDKFKKASAPSIISASKTVALSNHQDLIFPPPPDNRIKQKYKKIKRQREEDYKSKAPAAELHNKLQQETSEAEVQLQETLDKDWDDCVKAIAEVTCPFCFYALPSLDIIDEKKWKAHVKSDLEAYVCLFEDCNTPEELYNHSGDWIKHMREHALRWRCNSKSHGECVFVTRDDYLDHISNVHRGVFTDAQLAILAERNARTIGPLFESCPLCGVRDVKGLMEDHIVGHLRFIALKSLPPYQD</sequence>
<organism evidence="1 2">
    <name type="scientific">Hyaloscypha variabilis (strain UAMH 11265 / GT02V1 / F)</name>
    <name type="common">Meliniomyces variabilis</name>
    <dbReference type="NCBI Taxonomy" id="1149755"/>
    <lineage>
        <taxon>Eukaryota</taxon>
        <taxon>Fungi</taxon>
        <taxon>Dikarya</taxon>
        <taxon>Ascomycota</taxon>
        <taxon>Pezizomycotina</taxon>
        <taxon>Leotiomycetes</taxon>
        <taxon>Helotiales</taxon>
        <taxon>Hyaloscyphaceae</taxon>
        <taxon>Hyaloscypha</taxon>
        <taxon>Hyaloscypha variabilis</taxon>
    </lineage>
</organism>
<dbReference type="STRING" id="1149755.A0A2J6RFY5"/>
<evidence type="ECO:0000313" key="2">
    <source>
        <dbReference type="Proteomes" id="UP000235786"/>
    </source>
</evidence>